<dbReference type="Proteomes" id="UP000762676">
    <property type="component" value="Unassembled WGS sequence"/>
</dbReference>
<name>A0AAV4J5F1_9GAST</name>
<dbReference type="AlphaFoldDB" id="A0AAV4J5F1"/>
<keyword evidence="2" id="KW-1185">Reference proteome</keyword>
<sequence>MQALLTSQSGSTLSTVPSAVSDITSKLTGTLSFKQPTNPTIRRNVAMSGLCGLRKATVDKFLILETMRYRPTEEDEARWRGNPGRRMVPLANRMQL</sequence>
<evidence type="ECO:0000313" key="1">
    <source>
        <dbReference type="EMBL" id="GFS17566.1"/>
    </source>
</evidence>
<proteinExistence type="predicted"/>
<comment type="caution">
    <text evidence="1">The sequence shown here is derived from an EMBL/GenBank/DDBJ whole genome shotgun (WGS) entry which is preliminary data.</text>
</comment>
<evidence type="ECO:0000313" key="2">
    <source>
        <dbReference type="Proteomes" id="UP000762676"/>
    </source>
</evidence>
<dbReference type="EMBL" id="BMAT01002959">
    <property type="protein sequence ID" value="GFS17566.1"/>
    <property type="molecule type" value="Genomic_DNA"/>
</dbReference>
<accession>A0AAV4J5F1</accession>
<reference evidence="1 2" key="1">
    <citation type="journal article" date="2021" name="Elife">
        <title>Chloroplast acquisition without the gene transfer in kleptoplastic sea slugs, Plakobranchus ocellatus.</title>
        <authorList>
            <person name="Maeda T."/>
            <person name="Takahashi S."/>
            <person name="Yoshida T."/>
            <person name="Shimamura S."/>
            <person name="Takaki Y."/>
            <person name="Nagai Y."/>
            <person name="Toyoda A."/>
            <person name="Suzuki Y."/>
            <person name="Arimoto A."/>
            <person name="Ishii H."/>
            <person name="Satoh N."/>
            <person name="Nishiyama T."/>
            <person name="Hasebe M."/>
            <person name="Maruyama T."/>
            <person name="Minagawa J."/>
            <person name="Obokata J."/>
            <person name="Shigenobu S."/>
        </authorList>
    </citation>
    <scope>NUCLEOTIDE SEQUENCE [LARGE SCALE GENOMIC DNA]</scope>
</reference>
<organism evidence="1 2">
    <name type="scientific">Elysia marginata</name>
    <dbReference type="NCBI Taxonomy" id="1093978"/>
    <lineage>
        <taxon>Eukaryota</taxon>
        <taxon>Metazoa</taxon>
        <taxon>Spiralia</taxon>
        <taxon>Lophotrochozoa</taxon>
        <taxon>Mollusca</taxon>
        <taxon>Gastropoda</taxon>
        <taxon>Heterobranchia</taxon>
        <taxon>Euthyneura</taxon>
        <taxon>Panpulmonata</taxon>
        <taxon>Sacoglossa</taxon>
        <taxon>Placobranchoidea</taxon>
        <taxon>Plakobranchidae</taxon>
        <taxon>Elysia</taxon>
    </lineage>
</organism>
<gene>
    <name evidence="1" type="ORF">ElyMa_001499800</name>
</gene>
<protein>
    <submittedName>
        <fullName evidence="1">Uncharacterized protein</fullName>
    </submittedName>
</protein>